<name>P93811_ARATH</name>
<dbReference type="PANTHER" id="PTHR31390">
    <property type="entry name" value="EXPRESSED PROTEIN"/>
    <property type="match status" value="1"/>
</dbReference>
<dbReference type="InterPro" id="IPR021916">
    <property type="entry name" value="DUF3527"/>
</dbReference>
<dbReference type="TAIR" id="AT1G04490"/>
<reference evidence="1" key="1">
    <citation type="submission" date="1997-04" db="EMBL/GenBank/DDBJ databases">
        <title>The sequence of BAC F19P19 from Arabidopsis thaliana chromosome 1.</title>
        <authorList>
            <person name="Osborne B.I."/>
            <person name="Vysotskaia V.S."/>
            <person name="Schwartz J.R."/>
            <person name="Toriumi M."/>
            <person name="Yu G."/>
            <person name="Buehler E."/>
            <person name="Conway A.B."/>
            <person name="Conway A.R."/>
            <person name="Dewar K."/>
            <person name="Feng J."/>
            <person name="Kim C."/>
            <person name="Kurtz D."/>
            <person name="Li Y."/>
            <person name="Shinn P."/>
            <person name="Sun H."/>
            <person name="Davis R.W."/>
            <person name="Ecker J.R."/>
            <person name="Federspiel N.A."/>
            <person name="Theologis A."/>
        </authorList>
    </citation>
    <scope>NUCLEOTIDE SEQUENCE</scope>
</reference>
<sequence length="412" mass="46214">MEGQTHDAQNNVPEHDNPLMNVKNPSSNLFSKKDAQCLSVLCNGKWLQIVRSSPKVSCEASTCPSHILTKVGENYVAESEKMHKKVISFSSKTFSQGTLQFTMRANGTPHFVFKLENQKDVYVASLSSNVQDQNSYMIHLQRGESSASSSHLVGRINVSTLFSEKVLEREFVLFSSNGENLKIPRTRKNRGLSKKVVHAVKNERRTARLSRTSFIPDLGSWDEQFQAQNYDCLLKNKLPTNLETLAVVVKQETIEDEIGGWGLKFLKRSPMFQRSNDASETETSTSSISMNVVIPSGIHGGPEDGPSSLIERWKSQGNCDCGGWDLCCSLTLLKGQPRKDQYFELFIEGSKHETTGLKIVNVSGGLYLVQFEAKLTSLQSFAIALAFIHSEKLRPLHLYKLEKCQILERRSF</sequence>
<accession>P93811</accession>
<protein>
    <submittedName>
        <fullName evidence="1">F19P19.4 protein</fullName>
    </submittedName>
</protein>
<reference key="3">
    <citation type="journal article" date="2000" name="Nature">
        <title>Sequence and analysis of chromosome 1 of the plant Arabidopsis thaliana.</title>
        <authorList>
            <person name="Theologis A."/>
            <person name="Ecker J.R."/>
            <person name="Palm C.J."/>
            <person name="Federspiel N.A."/>
            <person name="Kaul S."/>
            <person name="White O."/>
            <person name="Alonso J."/>
            <person name="Altafi H."/>
            <person name="Araujo R."/>
            <person name="Bowman C.L."/>
            <person name="Brooks S.Y."/>
            <person name="Buehler E."/>
            <person name="Chan A."/>
            <person name="Chao Q."/>
            <person name="Chen H."/>
            <person name="Cheuk R.F."/>
            <person name="Chin C.W."/>
            <person name="Chung M.K."/>
            <person name="Conn L."/>
            <person name="Conway A.B."/>
            <person name="Conway A.R."/>
            <person name="Creasy T.H."/>
            <person name="Dewar K."/>
            <person name="Dunn P."/>
            <person name="Etgu P."/>
            <person name="Feldblyum T.V."/>
            <person name="Feng J."/>
            <person name="Fong B."/>
            <person name="Fujii C.Y."/>
            <person name="Gill J.E."/>
            <person name="Goldsmith A.D."/>
            <person name="Haas B."/>
            <person name="Hansen N.F."/>
            <person name="Hughes B."/>
            <person name="Huizar L."/>
            <person name="Hunter J.L."/>
            <person name="Jenkins J."/>
            <person name="Johnson-Hopson C."/>
            <person name="Khan S."/>
            <person name="Khaykin E."/>
            <person name="Kim C.J."/>
            <person name="Koo H.L."/>
            <person name="Kremenetskaia I."/>
            <person name="Kurtz D.B."/>
            <person name="Kwan A."/>
            <person name="Lam B."/>
            <person name="Langin-Hooper S."/>
            <person name="Lee A."/>
            <person name="Lee J.M."/>
            <person name="Lenz C.A."/>
            <person name="Li J.H."/>
            <person name="Li Y."/>
            <person name="Lin X."/>
            <person name="Liu S.X."/>
            <person name="Liu Z.A."/>
            <person name="Luros J.S."/>
            <person name="Maiti R."/>
            <person name="Marziali A."/>
            <person name="Militscher J."/>
            <person name="Miranda M."/>
            <person name="Nguyen M."/>
            <person name="Nierman W.C."/>
            <person name="Osborne B.I."/>
            <person name="Pai G."/>
            <person name="Peterson J."/>
            <person name="Pham P.K."/>
            <person name="Rizzo M."/>
            <person name="Rooney T."/>
            <person name="Rowley D."/>
            <person name="Sakano H."/>
            <person name="Salzberg S.L."/>
            <person name="Schwartz J.R."/>
            <person name="Shinn P."/>
            <person name="Southwick A.M."/>
            <person name="Sun H."/>
            <person name="Tallon L.J."/>
            <person name="Tambunga G."/>
            <person name="Toriumi M.J."/>
            <person name="Town C.D."/>
            <person name="Utterback T."/>
            <person name="Van Aken S."/>
            <person name="Vaysberg M."/>
            <person name="Vysotskaia V.S."/>
            <person name="Walker M."/>
            <person name="Wu D."/>
            <person name="Yu G."/>
            <person name="Fraser C.M."/>
            <person name="Venter J.C."/>
            <person name="Davis R.W."/>
        </authorList>
    </citation>
    <scope>NUCLEOTIDE SEQUENCE [LARGE SCALE GENOMIC DNA]</scope>
    <source>
        <strain>cv. Columbia</strain>
    </source>
</reference>
<dbReference type="AlphaFoldDB" id="P93811"/>
<proteinExistence type="predicted"/>
<gene>
    <name evidence="1" type="primary">F19P19.4</name>
</gene>
<dbReference type="EMBL" id="AC000104">
    <property type="protein sequence ID" value="AAB70425.1"/>
    <property type="molecule type" value="Genomic_DNA"/>
</dbReference>
<organism evidence="1">
    <name type="scientific">Arabidopsis thaliana</name>
    <name type="common">Mouse-ear cress</name>
    <dbReference type="NCBI Taxonomy" id="3702"/>
    <lineage>
        <taxon>Eukaryota</taxon>
        <taxon>Viridiplantae</taxon>
        <taxon>Streptophyta</taxon>
        <taxon>Embryophyta</taxon>
        <taxon>Tracheophyta</taxon>
        <taxon>Spermatophyta</taxon>
        <taxon>Magnoliopsida</taxon>
        <taxon>eudicotyledons</taxon>
        <taxon>Gunneridae</taxon>
        <taxon>Pentapetalae</taxon>
        <taxon>rosids</taxon>
        <taxon>malvids</taxon>
        <taxon>Brassicales</taxon>
        <taxon>Brassicaceae</taxon>
        <taxon>Camelineae</taxon>
        <taxon>Arabidopsis</taxon>
    </lineage>
</organism>
<dbReference type="Pfam" id="PF12043">
    <property type="entry name" value="DUF3527"/>
    <property type="match status" value="1"/>
</dbReference>
<reference evidence="1" key="2">
    <citation type="submission" date="1999-03" db="EMBL/GenBank/DDBJ databases">
        <authorList>
            <person name="Theologis"/>
        </authorList>
    </citation>
    <scope>NUCLEOTIDE SEQUENCE</scope>
</reference>
<dbReference type="PIR" id="C86177">
    <property type="entry name" value="C86177"/>
</dbReference>
<evidence type="ECO:0000313" key="1">
    <source>
        <dbReference type="EMBL" id="AAB70425.1"/>
    </source>
</evidence>
<dbReference type="ExpressionAtlas" id="P93811">
    <property type="expression patterns" value="baseline and differential"/>
</dbReference>
<dbReference type="PANTHER" id="PTHR31390:SF2">
    <property type="entry name" value="EXPRESSED PROTEIN"/>
    <property type="match status" value="1"/>
</dbReference>